<sequence>MLVESFVNMFRTFETFELVLPTCRVRLEYVSTGKNKQKKNKKKRAWACTASQRRCCRLQLSHTAYMFVYSHNHALAAFHPASCTLVSLFCWSSVGRRWGSWVSCCSNPWSLVLSSSYEAEAVNGRQKTREGRIQIHRAIIFPAGRDCHTKRRRSGLCIRGASILHGEDLTSTSCLRLGLQTVRERPEAKD</sequence>
<dbReference type="EMBL" id="KZ678549">
    <property type="protein sequence ID" value="PSR79976.1"/>
    <property type="molecule type" value="Genomic_DNA"/>
</dbReference>
<organism evidence="1 2">
    <name type="scientific">Coniella lustricola</name>
    <dbReference type="NCBI Taxonomy" id="2025994"/>
    <lineage>
        <taxon>Eukaryota</taxon>
        <taxon>Fungi</taxon>
        <taxon>Dikarya</taxon>
        <taxon>Ascomycota</taxon>
        <taxon>Pezizomycotina</taxon>
        <taxon>Sordariomycetes</taxon>
        <taxon>Sordariomycetidae</taxon>
        <taxon>Diaporthales</taxon>
        <taxon>Schizoparmaceae</taxon>
        <taxon>Coniella</taxon>
    </lineage>
</organism>
<dbReference type="Proteomes" id="UP000241462">
    <property type="component" value="Unassembled WGS sequence"/>
</dbReference>
<evidence type="ECO:0000313" key="2">
    <source>
        <dbReference type="Proteomes" id="UP000241462"/>
    </source>
</evidence>
<protein>
    <submittedName>
        <fullName evidence="1">Uncharacterized protein</fullName>
    </submittedName>
</protein>
<evidence type="ECO:0000313" key="1">
    <source>
        <dbReference type="EMBL" id="PSR79976.1"/>
    </source>
</evidence>
<name>A0A2T2ZZ48_9PEZI</name>
<gene>
    <name evidence="1" type="ORF">BD289DRAFT_79786</name>
</gene>
<dbReference type="InParanoid" id="A0A2T2ZZ48"/>
<reference evidence="1 2" key="1">
    <citation type="journal article" date="2018" name="Mycol. Prog.">
        <title>Coniella lustricola, a new species from submerged detritus.</title>
        <authorList>
            <person name="Raudabaugh D.B."/>
            <person name="Iturriaga T."/>
            <person name="Carver A."/>
            <person name="Mondo S."/>
            <person name="Pangilinan J."/>
            <person name="Lipzen A."/>
            <person name="He G."/>
            <person name="Amirebrahimi M."/>
            <person name="Grigoriev I.V."/>
            <person name="Miller A.N."/>
        </authorList>
    </citation>
    <scope>NUCLEOTIDE SEQUENCE [LARGE SCALE GENOMIC DNA]</scope>
    <source>
        <strain evidence="1 2">B22-T-1</strain>
    </source>
</reference>
<dbReference type="AlphaFoldDB" id="A0A2T2ZZ48"/>
<accession>A0A2T2ZZ48</accession>
<proteinExistence type="predicted"/>
<keyword evidence="2" id="KW-1185">Reference proteome</keyword>